<reference evidence="8" key="2">
    <citation type="submission" date="2020-09" db="EMBL/GenBank/DDBJ databases">
        <authorList>
            <person name="Sun Q."/>
            <person name="Ohkuma M."/>
        </authorList>
    </citation>
    <scope>NUCLEOTIDE SEQUENCE</scope>
    <source>
        <strain evidence="8">JCM 3302</strain>
    </source>
</reference>
<evidence type="ECO:0000256" key="6">
    <source>
        <dbReference type="RuleBase" id="RU365089"/>
    </source>
</evidence>
<reference evidence="8" key="1">
    <citation type="journal article" date="2014" name="Int. J. Syst. Evol. Microbiol.">
        <title>Complete genome sequence of Corynebacterium casei LMG S-19264T (=DSM 44701T), isolated from a smear-ripened cheese.</title>
        <authorList>
            <consortium name="US DOE Joint Genome Institute (JGI-PGF)"/>
            <person name="Walter F."/>
            <person name="Albersmeier A."/>
            <person name="Kalinowski J."/>
            <person name="Ruckert C."/>
        </authorList>
    </citation>
    <scope>NUCLEOTIDE SEQUENCE</scope>
    <source>
        <strain evidence="8">JCM 3302</strain>
    </source>
</reference>
<comment type="caution">
    <text evidence="8">The sequence shown here is derived from an EMBL/GenBank/DDBJ whole genome shotgun (WGS) entry which is preliminary data.</text>
</comment>
<evidence type="ECO:0000256" key="3">
    <source>
        <dbReference type="ARBA" id="ARBA00022578"/>
    </source>
</evidence>
<dbReference type="GO" id="GO:0006313">
    <property type="term" value="P:DNA transposition"/>
    <property type="evidence" value="ECO:0007669"/>
    <property type="project" value="UniProtKB-UniRule"/>
</dbReference>
<dbReference type="AlphaFoldDB" id="A0A919DRM3"/>
<evidence type="ECO:0000313" key="8">
    <source>
        <dbReference type="EMBL" id="GHE69202.1"/>
    </source>
</evidence>
<comment type="function">
    <text evidence="1 6">Required for the transposition of the insertion element.</text>
</comment>
<evidence type="ECO:0000256" key="4">
    <source>
        <dbReference type="ARBA" id="ARBA00023125"/>
    </source>
</evidence>
<dbReference type="InterPro" id="IPR001207">
    <property type="entry name" value="Transposase_mutator"/>
</dbReference>
<dbReference type="GO" id="GO:0004803">
    <property type="term" value="F:transposase activity"/>
    <property type="evidence" value="ECO:0007669"/>
    <property type="project" value="UniProtKB-UniRule"/>
</dbReference>
<gene>
    <name evidence="8" type="ORF">GCM10014715_23790</name>
</gene>
<comment type="similarity">
    <text evidence="2 6">Belongs to the transposase mutator family.</text>
</comment>
<organism evidence="8 9">
    <name type="scientific">Streptomyces spiralis</name>
    <dbReference type="NCBI Taxonomy" id="66376"/>
    <lineage>
        <taxon>Bacteria</taxon>
        <taxon>Bacillati</taxon>
        <taxon>Actinomycetota</taxon>
        <taxon>Actinomycetes</taxon>
        <taxon>Kitasatosporales</taxon>
        <taxon>Streptomycetaceae</taxon>
        <taxon>Streptomyces</taxon>
    </lineage>
</organism>
<evidence type="ECO:0000256" key="1">
    <source>
        <dbReference type="ARBA" id="ARBA00002190"/>
    </source>
</evidence>
<evidence type="ECO:0000256" key="7">
    <source>
        <dbReference type="SAM" id="MobiDB-lite"/>
    </source>
</evidence>
<keyword evidence="3 6" id="KW-0815">Transposition</keyword>
<protein>
    <recommendedName>
        <fullName evidence="6">Mutator family transposase</fullName>
    </recommendedName>
</protein>
<keyword evidence="5 6" id="KW-0233">DNA recombination</keyword>
<dbReference type="PANTHER" id="PTHR33217">
    <property type="entry name" value="TRANSPOSASE FOR INSERTION SEQUENCE ELEMENT IS1081"/>
    <property type="match status" value="1"/>
</dbReference>
<evidence type="ECO:0000313" key="9">
    <source>
        <dbReference type="Proteomes" id="UP000641386"/>
    </source>
</evidence>
<accession>A0A919DRM3</accession>
<name>A0A919DRM3_9ACTN</name>
<keyword evidence="4 6" id="KW-0238">DNA-binding</keyword>
<evidence type="ECO:0000256" key="2">
    <source>
        <dbReference type="ARBA" id="ARBA00010961"/>
    </source>
</evidence>
<proteinExistence type="inferred from homology"/>
<dbReference type="GO" id="GO:0003677">
    <property type="term" value="F:DNA binding"/>
    <property type="evidence" value="ECO:0007669"/>
    <property type="project" value="UniProtKB-UniRule"/>
</dbReference>
<dbReference type="PANTHER" id="PTHR33217:SF9">
    <property type="entry name" value="MUTATOR FAMILY TRANSPOSASE"/>
    <property type="match status" value="1"/>
</dbReference>
<dbReference type="Pfam" id="PF00872">
    <property type="entry name" value="Transposase_mut"/>
    <property type="match status" value="1"/>
</dbReference>
<keyword evidence="9" id="KW-1185">Reference proteome</keyword>
<keyword evidence="6" id="KW-0814">Transposable element</keyword>
<feature type="compositionally biased region" description="Basic residues" evidence="7">
    <location>
        <begin position="63"/>
        <end position="84"/>
    </location>
</feature>
<dbReference type="Proteomes" id="UP000641386">
    <property type="component" value="Unassembled WGS sequence"/>
</dbReference>
<sequence>MFPDTHEQRCWVHKTADVLDSMPKSAQPGTKKAVQDIYYAEDRDHAARPIKTFEKLYGAKLPKAVKKGRERAPLRRPRPRRSPLRGRPPCRTPRDPRGLIEAARSGPAARRGTTPRGMAARCRRARLA</sequence>
<dbReference type="EMBL" id="BNBC01000008">
    <property type="protein sequence ID" value="GHE69202.1"/>
    <property type="molecule type" value="Genomic_DNA"/>
</dbReference>
<feature type="region of interest" description="Disordered" evidence="7">
    <location>
        <begin position="62"/>
        <end position="128"/>
    </location>
</feature>
<evidence type="ECO:0000256" key="5">
    <source>
        <dbReference type="ARBA" id="ARBA00023172"/>
    </source>
</evidence>